<feature type="domain" description="Pseudouridine synthase RsuA/RluA-like" evidence="6">
    <location>
        <begin position="94"/>
        <end position="214"/>
    </location>
</feature>
<dbReference type="InterPro" id="IPR006145">
    <property type="entry name" value="PsdUridine_synth_RsuA/RluA"/>
</dbReference>
<dbReference type="Proteomes" id="UP000886750">
    <property type="component" value="Unassembled WGS sequence"/>
</dbReference>
<dbReference type="Pfam" id="PF00849">
    <property type="entry name" value="PseudoU_synth_2"/>
    <property type="match status" value="1"/>
</dbReference>
<evidence type="ECO:0000313" key="8">
    <source>
        <dbReference type="Proteomes" id="UP000886750"/>
    </source>
</evidence>
<evidence type="ECO:0000256" key="4">
    <source>
        <dbReference type="ARBA" id="ARBA00033164"/>
    </source>
</evidence>
<comment type="catalytic activity">
    <reaction evidence="1">
        <text>a uridine in RNA = a pseudouridine in RNA</text>
        <dbReference type="Rhea" id="RHEA:48348"/>
        <dbReference type="Rhea" id="RHEA-COMP:12068"/>
        <dbReference type="Rhea" id="RHEA-COMP:12069"/>
        <dbReference type="ChEBI" id="CHEBI:65314"/>
        <dbReference type="ChEBI" id="CHEBI:65315"/>
    </reaction>
</comment>
<protein>
    <recommendedName>
        <fullName evidence="3">RNA pseudouridylate synthase</fullName>
    </recommendedName>
    <alternativeName>
        <fullName evidence="4">RNA-uridine isomerase</fullName>
    </alternativeName>
</protein>
<dbReference type="GO" id="GO:0000455">
    <property type="term" value="P:enzyme-directed rRNA pseudouridine synthesis"/>
    <property type="evidence" value="ECO:0007669"/>
    <property type="project" value="TreeGrafter"/>
</dbReference>
<dbReference type="Gene3D" id="3.30.2350.10">
    <property type="entry name" value="Pseudouridine synthase"/>
    <property type="match status" value="1"/>
</dbReference>
<name>A0A9D1ZTS9_9FIRM</name>
<comment type="similarity">
    <text evidence="2">Belongs to the pseudouridine synthase RluA family.</text>
</comment>
<dbReference type="AlphaFoldDB" id="A0A9D1ZTS9"/>
<sequence>MKKFTAQAAQSLKDFTDETYPQGSFAFARLLRERDIRVNGERVGRNVFLRAGDEVTYYTTAREEAKRFYEIVYRDENILIADKPSGVSSEALFFALKGEGARFIHRLDRNTSGLIAFALNDGAEAELLAAFRERRAEKIYEALCFYPFRTEHATLVGYLEKDEKAARVRISSRPRPGAEKIVTEYTVRENFGEYSLVEIRLHSGKTHQIRAHMAFIGHPVVGDEKYGEEALNKKYRVRRQVLVAKRLTFAFADALSYLGGKTFVSSFSASLPAREPRR</sequence>
<dbReference type="CDD" id="cd02869">
    <property type="entry name" value="PseudoU_synth_RluA_like"/>
    <property type="match status" value="1"/>
</dbReference>
<dbReference type="GO" id="GO:0140098">
    <property type="term" value="F:catalytic activity, acting on RNA"/>
    <property type="evidence" value="ECO:0007669"/>
    <property type="project" value="UniProtKB-ARBA"/>
</dbReference>
<comment type="caution">
    <text evidence="7">The sequence shown here is derived from an EMBL/GenBank/DDBJ whole genome shotgun (WGS) entry which is preliminary data.</text>
</comment>
<dbReference type="EMBL" id="DXCQ01000014">
    <property type="protein sequence ID" value="HIY96306.1"/>
    <property type="molecule type" value="Genomic_DNA"/>
</dbReference>
<proteinExistence type="inferred from homology"/>
<gene>
    <name evidence="7" type="ORF">H9729_01315</name>
</gene>
<evidence type="ECO:0000256" key="5">
    <source>
        <dbReference type="PROSITE-ProRule" id="PRU00182"/>
    </source>
</evidence>
<evidence type="ECO:0000256" key="3">
    <source>
        <dbReference type="ARBA" id="ARBA00031870"/>
    </source>
</evidence>
<reference evidence="7" key="2">
    <citation type="submission" date="2021-04" db="EMBL/GenBank/DDBJ databases">
        <authorList>
            <person name="Gilroy R."/>
        </authorList>
    </citation>
    <scope>NUCLEOTIDE SEQUENCE</scope>
    <source>
        <strain evidence="7">1345</strain>
    </source>
</reference>
<keyword evidence="5" id="KW-0694">RNA-binding</keyword>
<dbReference type="PROSITE" id="PS50889">
    <property type="entry name" value="S4"/>
    <property type="match status" value="1"/>
</dbReference>
<dbReference type="GO" id="GO:0003723">
    <property type="term" value="F:RNA binding"/>
    <property type="evidence" value="ECO:0007669"/>
    <property type="project" value="UniProtKB-KW"/>
</dbReference>
<evidence type="ECO:0000313" key="7">
    <source>
        <dbReference type="EMBL" id="HIY96306.1"/>
    </source>
</evidence>
<accession>A0A9D1ZTS9</accession>
<organism evidence="7 8">
    <name type="scientific">Candidatus Borkfalkia excrementigallinarum</name>
    <dbReference type="NCBI Taxonomy" id="2838506"/>
    <lineage>
        <taxon>Bacteria</taxon>
        <taxon>Bacillati</taxon>
        <taxon>Bacillota</taxon>
        <taxon>Clostridia</taxon>
        <taxon>Christensenellales</taxon>
        <taxon>Christensenellaceae</taxon>
        <taxon>Candidatus Borkfalkia</taxon>
    </lineage>
</organism>
<evidence type="ECO:0000256" key="2">
    <source>
        <dbReference type="ARBA" id="ARBA00010876"/>
    </source>
</evidence>
<dbReference type="InterPro" id="IPR020103">
    <property type="entry name" value="PsdUridine_synth_cat_dom_sf"/>
</dbReference>
<evidence type="ECO:0000256" key="1">
    <source>
        <dbReference type="ARBA" id="ARBA00000073"/>
    </source>
</evidence>
<dbReference type="SUPFAM" id="SSF55120">
    <property type="entry name" value="Pseudouridine synthase"/>
    <property type="match status" value="1"/>
</dbReference>
<dbReference type="PANTHER" id="PTHR21600:SF44">
    <property type="entry name" value="RIBOSOMAL LARGE SUBUNIT PSEUDOURIDINE SYNTHASE D"/>
    <property type="match status" value="1"/>
</dbReference>
<reference evidence="7" key="1">
    <citation type="journal article" date="2021" name="PeerJ">
        <title>Extensive microbial diversity within the chicken gut microbiome revealed by metagenomics and culture.</title>
        <authorList>
            <person name="Gilroy R."/>
            <person name="Ravi A."/>
            <person name="Getino M."/>
            <person name="Pursley I."/>
            <person name="Horton D.L."/>
            <person name="Alikhan N.F."/>
            <person name="Baker D."/>
            <person name="Gharbi K."/>
            <person name="Hall N."/>
            <person name="Watson M."/>
            <person name="Adriaenssens E.M."/>
            <person name="Foster-Nyarko E."/>
            <person name="Jarju S."/>
            <person name="Secka A."/>
            <person name="Antonio M."/>
            <person name="Oren A."/>
            <person name="Chaudhuri R.R."/>
            <person name="La Ragione R."/>
            <person name="Hildebrand F."/>
            <person name="Pallen M.J."/>
        </authorList>
    </citation>
    <scope>NUCLEOTIDE SEQUENCE</scope>
    <source>
        <strain evidence="7">1345</strain>
    </source>
</reference>
<dbReference type="GO" id="GO:0009982">
    <property type="term" value="F:pseudouridine synthase activity"/>
    <property type="evidence" value="ECO:0007669"/>
    <property type="project" value="InterPro"/>
</dbReference>
<dbReference type="PANTHER" id="PTHR21600">
    <property type="entry name" value="MITOCHONDRIAL RNA PSEUDOURIDINE SYNTHASE"/>
    <property type="match status" value="1"/>
</dbReference>
<dbReference type="InterPro" id="IPR050188">
    <property type="entry name" value="RluA_PseudoU_synthase"/>
</dbReference>
<evidence type="ECO:0000259" key="6">
    <source>
        <dbReference type="Pfam" id="PF00849"/>
    </source>
</evidence>